<gene>
    <name evidence="1" type="ORF">METZ01_LOCUS499963</name>
</gene>
<dbReference type="EMBL" id="UINC01219580">
    <property type="protein sequence ID" value="SVE47109.1"/>
    <property type="molecule type" value="Genomic_DNA"/>
</dbReference>
<proteinExistence type="predicted"/>
<dbReference type="Pfam" id="PF13715">
    <property type="entry name" value="CarbopepD_reg_2"/>
    <property type="match status" value="1"/>
</dbReference>
<organism evidence="1">
    <name type="scientific">marine metagenome</name>
    <dbReference type="NCBI Taxonomy" id="408172"/>
    <lineage>
        <taxon>unclassified sequences</taxon>
        <taxon>metagenomes</taxon>
        <taxon>ecological metagenomes</taxon>
    </lineage>
</organism>
<dbReference type="SUPFAM" id="SSF49464">
    <property type="entry name" value="Carboxypeptidase regulatory domain-like"/>
    <property type="match status" value="1"/>
</dbReference>
<feature type="non-terminal residue" evidence="1">
    <location>
        <position position="165"/>
    </location>
</feature>
<dbReference type="InterPro" id="IPR008969">
    <property type="entry name" value="CarboxyPept-like_regulatory"/>
</dbReference>
<sequence length="165" mass="17763">MKLRILTLIFLSNLITTVCLSQTTGKIAGKIFDVETSEALIGVNIMLLGTNLGTASDINGDYFLLNLPPGSYHLSLSMIGYKNTLIEDVRVSVNRTTPLTLQMAPSVLEGDVVVVKADQVSIKKDQTSSVKNISSDQIDIMPVENIGQIIGMQAGIVDGHFRGGR</sequence>
<reference evidence="1" key="1">
    <citation type="submission" date="2018-05" db="EMBL/GenBank/DDBJ databases">
        <authorList>
            <person name="Lanie J.A."/>
            <person name="Ng W.-L."/>
            <person name="Kazmierczak K.M."/>
            <person name="Andrzejewski T.M."/>
            <person name="Davidsen T.M."/>
            <person name="Wayne K.J."/>
            <person name="Tettelin H."/>
            <person name="Glass J.I."/>
            <person name="Rusch D."/>
            <person name="Podicherti R."/>
            <person name="Tsui H.-C.T."/>
            <person name="Winkler M.E."/>
        </authorList>
    </citation>
    <scope>NUCLEOTIDE SEQUENCE</scope>
</reference>
<accession>A0A383DS28</accession>
<name>A0A383DS28_9ZZZZ</name>
<dbReference type="Gene3D" id="2.60.40.1120">
    <property type="entry name" value="Carboxypeptidase-like, regulatory domain"/>
    <property type="match status" value="1"/>
</dbReference>
<protein>
    <recommendedName>
        <fullName evidence="2">TonB-dependent receptor plug domain-containing protein</fullName>
    </recommendedName>
</protein>
<dbReference type="AlphaFoldDB" id="A0A383DS28"/>
<evidence type="ECO:0008006" key="2">
    <source>
        <dbReference type="Google" id="ProtNLM"/>
    </source>
</evidence>
<evidence type="ECO:0000313" key="1">
    <source>
        <dbReference type="EMBL" id="SVE47109.1"/>
    </source>
</evidence>